<organism evidence="2">
    <name type="scientific">Marseillevirus LCMAC101</name>
    <dbReference type="NCBI Taxonomy" id="2506602"/>
    <lineage>
        <taxon>Viruses</taxon>
        <taxon>Varidnaviria</taxon>
        <taxon>Bamfordvirae</taxon>
        <taxon>Nucleocytoviricota</taxon>
        <taxon>Megaviricetes</taxon>
        <taxon>Pimascovirales</taxon>
        <taxon>Pimascovirales incertae sedis</taxon>
        <taxon>Marseilleviridae</taxon>
    </lineage>
</organism>
<sequence length="174" mass="19781">MSFGLKTLWLVIISLLFLASFCLFMASNSMKTPKTDHKELSSDDIRSQAFKELIKSLTPENHPDGPDKRIEHHFSEDHTLRQISLVKNGAKGKYGDNDTYPSDQELLREVQMYYPNAKYEPTHGADGVPVAIGIYDNSNKKMYVSFGHKNKEWHFCATLEGFKSGFIPHVSWPG</sequence>
<evidence type="ECO:0000313" key="2">
    <source>
        <dbReference type="EMBL" id="QBK85829.1"/>
    </source>
</evidence>
<keyword evidence="1" id="KW-0472">Membrane</keyword>
<reference evidence="2" key="1">
    <citation type="journal article" date="2019" name="MBio">
        <title>Virus Genomes from Deep Sea Sediments Expand the Ocean Megavirome and Support Independent Origins of Viral Gigantism.</title>
        <authorList>
            <person name="Backstrom D."/>
            <person name="Yutin N."/>
            <person name="Jorgensen S.L."/>
            <person name="Dharamshi J."/>
            <person name="Homa F."/>
            <person name="Zaremba-Niedwiedzka K."/>
            <person name="Spang A."/>
            <person name="Wolf Y.I."/>
            <person name="Koonin E.V."/>
            <person name="Ettema T.J."/>
        </authorList>
    </citation>
    <scope>NUCLEOTIDE SEQUENCE</scope>
</reference>
<dbReference type="EMBL" id="MK500328">
    <property type="protein sequence ID" value="QBK85829.1"/>
    <property type="molecule type" value="Genomic_DNA"/>
</dbReference>
<name>A0A481YS14_9VIRU</name>
<keyword evidence="1" id="KW-0812">Transmembrane</keyword>
<feature type="transmembrane region" description="Helical" evidence="1">
    <location>
        <begin position="6"/>
        <end position="26"/>
    </location>
</feature>
<accession>A0A481YS14</accession>
<evidence type="ECO:0000256" key="1">
    <source>
        <dbReference type="SAM" id="Phobius"/>
    </source>
</evidence>
<gene>
    <name evidence="2" type="ORF">LCMAC101_04240</name>
</gene>
<proteinExistence type="predicted"/>
<keyword evidence="1" id="KW-1133">Transmembrane helix</keyword>
<protein>
    <submittedName>
        <fullName evidence="2">Uncharacterized protein</fullName>
    </submittedName>
</protein>